<reference evidence="1" key="1">
    <citation type="journal article" date="2023" name="Mol. Ecol. Resour.">
        <title>Chromosome-level genome assembly of a triploid poplar Populus alba 'Berolinensis'.</title>
        <authorList>
            <person name="Chen S."/>
            <person name="Yu Y."/>
            <person name="Wang X."/>
            <person name="Wang S."/>
            <person name="Zhang T."/>
            <person name="Zhou Y."/>
            <person name="He R."/>
            <person name="Meng N."/>
            <person name="Wang Y."/>
            <person name="Liu W."/>
            <person name="Liu Z."/>
            <person name="Liu J."/>
            <person name="Guo Q."/>
            <person name="Huang H."/>
            <person name="Sederoff R.R."/>
            <person name="Wang G."/>
            <person name="Qu G."/>
            <person name="Chen S."/>
        </authorList>
    </citation>
    <scope>NUCLEOTIDE SEQUENCE</scope>
    <source>
        <strain evidence="1">SC-2020</strain>
    </source>
</reference>
<keyword evidence="2" id="KW-1185">Reference proteome</keyword>
<name>A0AAD6Q0A8_9ROSI</name>
<sequence>MEWQTCGNLYGYSIGRGMMVNAKILHGDSVYIDGQFANQRFHFAHLTTPLTLINARALDGLEGPCFGDMEEKGSMAQPIQILGLGGQVLLSFSKLKWGRWSKIFGARKIYDTNLTKVKKSPMVSSTIVVENELCSSIIKNQNIWQGKLTLGRDRIKDVILASLTGNLPKSALSAPTRDISQTYVLIELMSIEVKMVQKVPIFFCYNIDNDFSLQNTKEGTNEVHKRPSVLTSKRGVDSGILCQPRQRDLLGRET</sequence>
<dbReference type="Proteomes" id="UP001164929">
    <property type="component" value="Chromosome 13"/>
</dbReference>
<accession>A0AAD6Q0A8</accession>
<evidence type="ECO:0000313" key="2">
    <source>
        <dbReference type="Proteomes" id="UP001164929"/>
    </source>
</evidence>
<protein>
    <submittedName>
        <fullName evidence="1">Uncharacterized protein</fullName>
    </submittedName>
</protein>
<organism evidence="1 2">
    <name type="scientific">Populus alba x Populus x berolinensis</name>
    <dbReference type="NCBI Taxonomy" id="444605"/>
    <lineage>
        <taxon>Eukaryota</taxon>
        <taxon>Viridiplantae</taxon>
        <taxon>Streptophyta</taxon>
        <taxon>Embryophyta</taxon>
        <taxon>Tracheophyta</taxon>
        <taxon>Spermatophyta</taxon>
        <taxon>Magnoliopsida</taxon>
        <taxon>eudicotyledons</taxon>
        <taxon>Gunneridae</taxon>
        <taxon>Pentapetalae</taxon>
        <taxon>rosids</taxon>
        <taxon>fabids</taxon>
        <taxon>Malpighiales</taxon>
        <taxon>Salicaceae</taxon>
        <taxon>Saliceae</taxon>
        <taxon>Populus</taxon>
    </lineage>
</organism>
<gene>
    <name evidence="1" type="ORF">NC653_030485</name>
</gene>
<comment type="caution">
    <text evidence="1">The sequence shown here is derived from an EMBL/GenBank/DDBJ whole genome shotgun (WGS) entry which is preliminary data.</text>
</comment>
<proteinExistence type="predicted"/>
<evidence type="ECO:0000313" key="1">
    <source>
        <dbReference type="EMBL" id="KAJ6974394.1"/>
    </source>
</evidence>
<dbReference type="EMBL" id="JAQIZT010000013">
    <property type="protein sequence ID" value="KAJ6974394.1"/>
    <property type="molecule type" value="Genomic_DNA"/>
</dbReference>
<dbReference type="AlphaFoldDB" id="A0AAD6Q0A8"/>